<dbReference type="RefSeq" id="WP_210801587.1">
    <property type="nucleotide sequence ID" value="NZ_JAGQDE010000006.1"/>
</dbReference>
<feature type="signal peptide" evidence="2">
    <location>
        <begin position="1"/>
        <end position="21"/>
    </location>
</feature>
<protein>
    <recommendedName>
        <fullName evidence="5">DUF4148 domain-containing protein</fullName>
    </recommendedName>
</protein>
<evidence type="ECO:0008006" key="5">
    <source>
        <dbReference type="Google" id="ProtNLM"/>
    </source>
</evidence>
<dbReference type="AlphaFoldDB" id="A0A941BKX1"/>
<evidence type="ECO:0000313" key="4">
    <source>
        <dbReference type="Proteomes" id="UP000678374"/>
    </source>
</evidence>
<reference evidence="3" key="1">
    <citation type="submission" date="2021-04" db="EMBL/GenBank/DDBJ databases">
        <title>The genome sequence of Ideonella sp. 4Y11.</title>
        <authorList>
            <person name="Liu Y."/>
        </authorList>
    </citation>
    <scope>NUCLEOTIDE SEQUENCE</scope>
    <source>
        <strain evidence="3">4Y11</strain>
    </source>
</reference>
<evidence type="ECO:0000256" key="2">
    <source>
        <dbReference type="SAM" id="SignalP"/>
    </source>
</evidence>
<evidence type="ECO:0000313" key="3">
    <source>
        <dbReference type="EMBL" id="MBQ0959069.1"/>
    </source>
</evidence>
<evidence type="ECO:0000256" key="1">
    <source>
        <dbReference type="SAM" id="MobiDB-lite"/>
    </source>
</evidence>
<comment type="caution">
    <text evidence="3">The sequence shown here is derived from an EMBL/GenBank/DDBJ whole genome shotgun (WGS) entry which is preliminary data.</text>
</comment>
<feature type="compositionally biased region" description="Basic and acidic residues" evidence="1">
    <location>
        <begin position="85"/>
        <end position="99"/>
    </location>
</feature>
<organism evidence="3 4">
    <name type="scientific">Ideonella aquatica</name>
    <dbReference type="NCBI Taxonomy" id="2824119"/>
    <lineage>
        <taxon>Bacteria</taxon>
        <taxon>Pseudomonadati</taxon>
        <taxon>Pseudomonadota</taxon>
        <taxon>Betaproteobacteria</taxon>
        <taxon>Burkholderiales</taxon>
        <taxon>Sphaerotilaceae</taxon>
        <taxon>Ideonella</taxon>
    </lineage>
</organism>
<accession>A0A941BKX1</accession>
<keyword evidence="4" id="KW-1185">Reference proteome</keyword>
<keyword evidence="2" id="KW-0732">Signal</keyword>
<name>A0A941BKX1_9BURK</name>
<gene>
    <name evidence="3" type="ORF">KAK06_08860</name>
</gene>
<sequence>MKVSTSGAVIGLLTVVLSATAAAQASPPAGAASVVRMEQREAKQEQRIQQGVAAGELTAHEQRTLQRGQVRIDAAQQRAAADGRLTVHEQRRIEQRQDVQSKVIYRRKHDHDPVRVAQPATR</sequence>
<dbReference type="EMBL" id="JAGQDE010000006">
    <property type="protein sequence ID" value="MBQ0959069.1"/>
    <property type="molecule type" value="Genomic_DNA"/>
</dbReference>
<dbReference type="Proteomes" id="UP000678374">
    <property type="component" value="Unassembled WGS sequence"/>
</dbReference>
<proteinExistence type="predicted"/>
<feature type="chain" id="PRO_5038003358" description="DUF4148 domain-containing protein" evidence="2">
    <location>
        <begin position="22"/>
        <end position="122"/>
    </location>
</feature>
<feature type="region of interest" description="Disordered" evidence="1">
    <location>
        <begin position="80"/>
        <end position="122"/>
    </location>
</feature>